<dbReference type="Proteomes" id="UP000276133">
    <property type="component" value="Unassembled WGS sequence"/>
</dbReference>
<gene>
    <name evidence="1" type="ORF">BpHYR1_040011</name>
</gene>
<name>A0A3M7QZ91_BRAPC</name>
<sequence>MNRMSDRQIIQNFFLTYLQVLEKICFPSKTREQEVHKNSEIYQENYLFFYTDKNPSNVNFVQVISRHGTRLKHEYYLTSVK</sequence>
<evidence type="ECO:0000313" key="2">
    <source>
        <dbReference type="Proteomes" id="UP000276133"/>
    </source>
</evidence>
<protein>
    <submittedName>
        <fullName evidence="1">Uncharacterized protein</fullName>
    </submittedName>
</protein>
<dbReference type="AlphaFoldDB" id="A0A3M7QZ91"/>
<accession>A0A3M7QZ91</accession>
<keyword evidence="2" id="KW-1185">Reference proteome</keyword>
<reference evidence="1 2" key="1">
    <citation type="journal article" date="2018" name="Sci. Rep.">
        <title>Genomic signatures of local adaptation to the degree of environmental predictability in rotifers.</title>
        <authorList>
            <person name="Franch-Gras L."/>
            <person name="Hahn C."/>
            <person name="Garcia-Roger E.M."/>
            <person name="Carmona M.J."/>
            <person name="Serra M."/>
            <person name="Gomez A."/>
        </authorList>
    </citation>
    <scope>NUCLEOTIDE SEQUENCE [LARGE SCALE GENOMIC DNA]</scope>
    <source>
        <strain evidence="1">HYR1</strain>
    </source>
</reference>
<dbReference type="EMBL" id="REGN01004653">
    <property type="protein sequence ID" value="RNA16670.1"/>
    <property type="molecule type" value="Genomic_DNA"/>
</dbReference>
<evidence type="ECO:0000313" key="1">
    <source>
        <dbReference type="EMBL" id="RNA16670.1"/>
    </source>
</evidence>
<proteinExistence type="predicted"/>
<comment type="caution">
    <text evidence="1">The sequence shown here is derived from an EMBL/GenBank/DDBJ whole genome shotgun (WGS) entry which is preliminary data.</text>
</comment>
<organism evidence="1 2">
    <name type="scientific">Brachionus plicatilis</name>
    <name type="common">Marine rotifer</name>
    <name type="synonym">Brachionus muelleri</name>
    <dbReference type="NCBI Taxonomy" id="10195"/>
    <lineage>
        <taxon>Eukaryota</taxon>
        <taxon>Metazoa</taxon>
        <taxon>Spiralia</taxon>
        <taxon>Gnathifera</taxon>
        <taxon>Rotifera</taxon>
        <taxon>Eurotatoria</taxon>
        <taxon>Monogononta</taxon>
        <taxon>Pseudotrocha</taxon>
        <taxon>Ploima</taxon>
        <taxon>Brachionidae</taxon>
        <taxon>Brachionus</taxon>
    </lineage>
</organism>